<accession>A0A2N5GQ13</accession>
<dbReference type="Proteomes" id="UP000235114">
    <property type="component" value="Unassembled WGS sequence"/>
</dbReference>
<feature type="compositionally biased region" description="Basic and acidic residues" evidence="1">
    <location>
        <begin position="30"/>
        <end position="51"/>
    </location>
</feature>
<proteinExistence type="predicted"/>
<dbReference type="AlphaFoldDB" id="A0A2N5GQ13"/>
<evidence type="ECO:0000313" key="4">
    <source>
        <dbReference type="EMBL" id="PLR95834.1"/>
    </source>
</evidence>
<reference evidence="4 6" key="2">
    <citation type="submission" date="2017-12" db="EMBL/GenBank/DDBJ databases">
        <title>Comparative Functional Genomics of Dry Heat Resistant strains isolated from the Viking Spacecraft.</title>
        <authorList>
            <person name="Seuylemezian A."/>
            <person name="Cooper K."/>
            <person name="Vaishampayan P."/>
        </authorList>
    </citation>
    <scope>NUCLEOTIDE SEQUENCE [LARGE SCALE GENOMIC DNA]</scope>
    <source>
        <strain evidence="4 6">ATCC 29669</strain>
    </source>
</reference>
<dbReference type="RefSeq" id="WP_101576167.1">
    <property type="nucleotide sequence ID" value="NZ_PGVA01000010.1"/>
</dbReference>
<name>A0A2N5GQ13_9BACI</name>
<sequence length="410" mass="43963">MKKFLAICLVALLAIGLVACTNDNNNNQNENKDQSENMDGMDHGDTNHEEGSGTSDSSSEVSSTKNVTRLDAANLVDAAVKVSNTVWPATHDENKPGAVILVPTDNWQISLAATTLIHHPNNGPVLFYEDDEIPEATLVELERLAPTGNVDGTEVMVVGNPSKKVLDQLDDFSVEQIKGDDPAEFAKAADQKYADVSGELPQGLIIVSAEEEAKLFSLIAGNWIAHMPEPVLYVTKDGIPDATREALELRNNNANIYVLGPESAISNDIFNDLDKYGTITRIEGETPAAASIAFARFKDEQTGFGWGLTEPGHGLGFVSTKSADYAIAGAPFAHLGKHAPIIWLEDGELTGETHEFLGQLQPKFTDDPTVGPYNHAFIIGSGKEVTMENQGMIDMMLEIVSADGGGHGGH</sequence>
<evidence type="ECO:0000313" key="6">
    <source>
        <dbReference type="Proteomes" id="UP000235114"/>
    </source>
</evidence>
<dbReference type="OrthoDB" id="1399160at2"/>
<feature type="compositionally biased region" description="Low complexity" evidence="1">
    <location>
        <begin position="52"/>
        <end position="64"/>
    </location>
</feature>
<dbReference type="Proteomes" id="UP000234951">
    <property type="component" value="Unassembled WGS sequence"/>
</dbReference>
<gene>
    <name evidence="3" type="ORF">CU635_05450</name>
    <name evidence="4" type="ORF">CVD25_13695</name>
</gene>
<comment type="caution">
    <text evidence="3">The sequence shown here is derived from an EMBL/GenBank/DDBJ whole genome shotgun (WGS) entry which is preliminary data.</text>
</comment>
<organism evidence="3 5">
    <name type="scientific">Bacillus canaveralius</name>
    <dbReference type="NCBI Taxonomy" id="1403243"/>
    <lineage>
        <taxon>Bacteria</taxon>
        <taxon>Bacillati</taxon>
        <taxon>Bacillota</taxon>
        <taxon>Bacilli</taxon>
        <taxon>Bacillales</taxon>
        <taxon>Bacillaceae</taxon>
        <taxon>Bacillus</taxon>
    </lineage>
</organism>
<reference evidence="3 5" key="1">
    <citation type="submission" date="2017-11" db="EMBL/GenBank/DDBJ databases">
        <title>Comparitive Functional Genomics of Dry Heat Resistant strains isolated from the Viking Spacecraft.</title>
        <authorList>
            <person name="Seuylemezian A."/>
            <person name="Cooper K."/>
            <person name="Vaishampayan P."/>
        </authorList>
    </citation>
    <scope>NUCLEOTIDE SEQUENCE [LARGE SCALE GENOMIC DNA]</scope>
    <source>
        <strain evidence="3 5">M4.6</strain>
    </source>
</reference>
<dbReference type="EMBL" id="PGVA01000010">
    <property type="protein sequence ID" value="PLR84932.1"/>
    <property type="molecule type" value="Genomic_DNA"/>
</dbReference>
<keyword evidence="6" id="KW-1185">Reference proteome</keyword>
<evidence type="ECO:0000313" key="5">
    <source>
        <dbReference type="Proteomes" id="UP000234951"/>
    </source>
</evidence>
<feature type="region of interest" description="Disordered" evidence="1">
    <location>
        <begin position="23"/>
        <end position="65"/>
    </location>
</feature>
<feature type="chain" id="PRO_5038741373" evidence="2">
    <location>
        <begin position="20"/>
        <end position="410"/>
    </location>
</feature>
<evidence type="ECO:0000256" key="2">
    <source>
        <dbReference type="SAM" id="SignalP"/>
    </source>
</evidence>
<protein>
    <submittedName>
        <fullName evidence="3">ArsR family transcriptional regulator</fullName>
    </submittedName>
</protein>
<evidence type="ECO:0000256" key="1">
    <source>
        <dbReference type="SAM" id="MobiDB-lite"/>
    </source>
</evidence>
<dbReference type="EMBL" id="PGVD01000036">
    <property type="protein sequence ID" value="PLR95834.1"/>
    <property type="molecule type" value="Genomic_DNA"/>
</dbReference>
<keyword evidence="2" id="KW-0732">Signal</keyword>
<evidence type="ECO:0000313" key="3">
    <source>
        <dbReference type="EMBL" id="PLR84932.1"/>
    </source>
</evidence>
<feature type="signal peptide" evidence="2">
    <location>
        <begin position="1"/>
        <end position="19"/>
    </location>
</feature>
<dbReference type="PROSITE" id="PS51257">
    <property type="entry name" value="PROKAR_LIPOPROTEIN"/>
    <property type="match status" value="1"/>
</dbReference>